<dbReference type="Proteomes" id="UP000015104">
    <property type="component" value="Unassembled WGS sequence"/>
</dbReference>
<evidence type="ECO:0000256" key="1">
    <source>
        <dbReference type="SAM" id="MobiDB-lite"/>
    </source>
</evidence>
<feature type="compositionally biased region" description="Acidic residues" evidence="1">
    <location>
        <begin position="634"/>
        <end position="652"/>
    </location>
</feature>
<dbReference type="EMBL" id="CAEY01000573">
    <property type="status" value="NOT_ANNOTATED_CDS"/>
    <property type="molecule type" value="Genomic_DNA"/>
</dbReference>
<evidence type="ECO:0008006" key="4">
    <source>
        <dbReference type="Google" id="ProtNLM"/>
    </source>
</evidence>
<organism evidence="2 3">
    <name type="scientific">Tetranychus urticae</name>
    <name type="common">Two-spotted spider mite</name>
    <dbReference type="NCBI Taxonomy" id="32264"/>
    <lineage>
        <taxon>Eukaryota</taxon>
        <taxon>Metazoa</taxon>
        <taxon>Ecdysozoa</taxon>
        <taxon>Arthropoda</taxon>
        <taxon>Chelicerata</taxon>
        <taxon>Arachnida</taxon>
        <taxon>Acari</taxon>
        <taxon>Acariformes</taxon>
        <taxon>Trombidiformes</taxon>
        <taxon>Prostigmata</taxon>
        <taxon>Eleutherengona</taxon>
        <taxon>Raphignathae</taxon>
        <taxon>Tetranychoidea</taxon>
        <taxon>Tetranychidae</taxon>
        <taxon>Tetranychus</taxon>
    </lineage>
</organism>
<reference evidence="2" key="2">
    <citation type="submission" date="2015-06" db="UniProtKB">
        <authorList>
            <consortium name="EnsemblMetazoa"/>
        </authorList>
    </citation>
    <scope>IDENTIFICATION</scope>
</reference>
<dbReference type="OrthoDB" id="336088at2759"/>
<feature type="region of interest" description="Disordered" evidence="1">
    <location>
        <begin position="81"/>
        <end position="102"/>
    </location>
</feature>
<feature type="region of interest" description="Disordered" evidence="1">
    <location>
        <begin position="582"/>
        <end position="673"/>
    </location>
</feature>
<feature type="region of interest" description="Disordered" evidence="1">
    <location>
        <begin position="220"/>
        <end position="246"/>
    </location>
</feature>
<dbReference type="AlphaFoldDB" id="T1KUI9"/>
<name>T1KUI9_TETUR</name>
<dbReference type="STRING" id="32264.T1KUI9"/>
<evidence type="ECO:0000313" key="2">
    <source>
        <dbReference type="EnsemblMetazoa" id="tetur22g00120.1"/>
    </source>
</evidence>
<sequence length="821" mass="90924">MSTVAKYEGPSARRISGTALAVRTLSGQTKLLVPVSAAAATAKKHSHHKQILVVPTPGGGARLATVANSSSNSSLLRHTHLHPHHNYSSSTGPSGGMKRDSPSYTYNRDGYKSNTASSSRYIGNHDNSNNSAIDTAQLLRQQQLQQQQLREQYLKLKKEEEMIPEWKRKEDFFAALGLVTKQALKEIQNKKCERKRRTTANPQFSNAAIEAKRINAMEVAAKRAKRKEMAAAERHPSASTSAPLTRIARRNSQMPIVPIQSSSLRSSLRPTTSNSSQSAGTSSSSSSFHHKAIFRQYPSSPSTNMTVAPDRSRNLVERLKSRYQLHSSSYQFIPSSNNSNTSNNSRLVNLSKIITAKTLHSCYSCCEACDPDLDAIMFCKDCPCYFHATCVSSVDEINKTNTVPCPGCDKETFLTFDGVKPIPVFDLDSNAERGTKSEMEKPIIEEMEEDNEDPEEEEDDRNVVELDDNIVRNSSNSKVLAHTLDEIQRKISDGKKRQIIVMSKADFLNSQANLPHVSVKTKETLLNRRNDILKLITQGKNRYSDLTTTLSNLKEDKVRLLQERDKITDCIKKLTNVVKLVKDPDEEPPSENDATKPSIPSQESSENNTNNNKNNETTQEKPTVEKAGGSESSSSDDDSSYSDDSDDDEDDQANAQKKSDEGPKGSPKVVETIDESNLEVRIIKSPENNETIMRAPIIHDDEDESLKSLKRQIDQELCSILKKHNTNSDEKQPVEVEQSSSEVPQAESSFVGNEEPVVFDEMNISDLNLGGDEVLISTEEDESNLVIIGNEPVTLEKCSQFDDETSAAVASIQDVLDADAL</sequence>
<feature type="region of interest" description="Disordered" evidence="1">
    <location>
        <begin position="725"/>
        <end position="751"/>
    </location>
</feature>
<accession>T1KUI9</accession>
<proteinExistence type="predicted"/>
<feature type="compositionally biased region" description="Basic and acidic residues" evidence="1">
    <location>
        <begin position="432"/>
        <end position="444"/>
    </location>
</feature>
<feature type="region of interest" description="Disordered" evidence="1">
    <location>
        <begin position="432"/>
        <end position="461"/>
    </location>
</feature>
<protein>
    <recommendedName>
        <fullName evidence="4">PHD-type domain-containing protein</fullName>
    </recommendedName>
</protein>
<feature type="compositionally biased region" description="Low complexity" evidence="1">
    <location>
        <begin position="600"/>
        <end position="617"/>
    </location>
</feature>
<dbReference type="HOGENOM" id="CLU_678493_0_0_1"/>
<feature type="compositionally biased region" description="Polar residues" evidence="1">
    <location>
        <begin position="737"/>
        <end position="751"/>
    </location>
</feature>
<reference evidence="3" key="1">
    <citation type="submission" date="2011-08" db="EMBL/GenBank/DDBJ databases">
        <authorList>
            <person name="Rombauts S."/>
        </authorList>
    </citation>
    <scope>NUCLEOTIDE SEQUENCE</scope>
    <source>
        <strain evidence="3">London</strain>
    </source>
</reference>
<feature type="compositionally biased region" description="Basic and acidic residues" evidence="1">
    <location>
        <begin position="227"/>
        <end position="236"/>
    </location>
</feature>
<keyword evidence="3" id="KW-1185">Reference proteome</keyword>
<dbReference type="KEGG" id="tut:107367510"/>
<feature type="region of interest" description="Disordered" evidence="1">
    <location>
        <begin position="259"/>
        <end position="287"/>
    </location>
</feature>
<dbReference type="CDD" id="cd15489">
    <property type="entry name" value="PHD_SF"/>
    <property type="match status" value="1"/>
</dbReference>
<feature type="compositionally biased region" description="Acidic residues" evidence="1">
    <location>
        <begin position="445"/>
        <end position="461"/>
    </location>
</feature>
<evidence type="ECO:0000313" key="3">
    <source>
        <dbReference type="Proteomes" id="UP000015104"/>
    </source>
</evidence>
<dbReference type="OMA" id="QNKKCER"/>
<dbReference type="EnsemblMetazoa" id="tetur22g00120.1">
    <property type="protein sequence ID" value="tetur22g00120.1"/>
    <property type="gene ID" value="tetur22g00120"/>
</dbReference>
<gene>
    <name evidence="2" type="primary">107367510</name>
</gene>
<feature type="compositionally biased region" description="Low complexity" evidence="1">
    <location>
        <begin position="260"/>
        <end position="287"/>
    </location>
</feature>